<name>A0A7W3LSL5_ACTNM</name>
<gene>
    <name evidence="1" type="ORF">HNR61_005219</name>
</gene>
<dbReference type="Proteomes" id="UP000572680">
    <property type="component" value="Unassembled WGS sequence"/>
</dbReference>
<evidence type="ECO:0000313" key="2">
    <source>
        <dbReference type="Proteomes" id="UP000572680"/>
    </source>
</evidence>
<reference evidence="1 2" key="1">
    <citation type="submission" date="2020-08" db="EMBL/GenBank/DDBJ databases">
        <title>Genomic Encyclopedia of Type Strains, Phase IV (KMG-IV): sequencing the most valuable type-strain genomes for metagenomic binning, comparative biology and taxonomic classification.</title>
        <authorList>
            <person name="Goeker M."/>
        </authorList>
    </citation>
    <scope>NUCLEOTIDE SEQUENCE [LARGE SCALE GENOMIC DNA]</scope>
    <source>
        <strain evidence="1 2">DSM 44197</strain>
    </source>
</reference>
<sequence>MAEKWVETTSEDLRRWSEERGGAVDAQGARLLLELAQEQAGLTGPGELDPATLRTLLLEVFPTVVVASAEEVPAILDTVRGLAAYLRDRDLVPAGRAAALLTELDGIAPAFAEAVVAADSPERQAAAEMITGLMAADGVDLDDEAAVEEWLAAFEELPEEERVARTEDYLRRAGELAVPPVRLAPEPELAAAARASGLTAQVRAVARWAEGRAVDEHDEPSVADALAALGELGLATPRRAADVADLGGLPELERLWWAALEAEVITTSGGRAQAGPGLAALDGDDAAALETWLRLFDAAVVPEHEGEDGLDPTQLVQNELTGVLIRLYEQDGPAAPEELAEALTAHIADSYELAEPAAIAGTVAAELELELADLTAWGVVEGVPDGLVLTPLGVWGVRELLRADGFLAPVVGELADAPAADLVAGLVWHREDTADEEIGRWLAARPAADAADGLLAVIAEGGPGRRNLAAAVLGRLGPEAEPRVRAAAGGQPVRPYALLWLAERGLAADEPSRDDYLWMFVDTVAGMLETAEPREAVAAALLRAPAEADMAAFAEELWRSEHPDTARVLEALGAHHPDRTVAKAARTAAHKARSVRGRG</sequence>
<keyword evidence="2" id="KW-1185">Reference proteome</keyword>
<protein>
    <submittedName>
        <fullName evidence="1">Uncharacterized protein</fullName>
    </submittedName>
</protein>
<dbReference type="EMBL" id="JACJIA010000007">
    <property type="protein sequence ID" value="MBA8953566.1"/>
    <property type="molecule type" value="Genomic_DNA"/>
</dbReference>
<accession>A0A7W3LSL5</accession>
<dbReference type="RefSeq" id="WP_182845750.1">
    <property type="nucleotide sequence ID" value="NZ_JACJIA010000007.1"/>
</dbReference>
<evidence type="ECO:0000313" key="1">
    <source>
        <dbReference type="EMBL" id="MBA8953566.1"/>
    </source>
</evidence>
<proteinExistence type="predicted"/>
<comment type="caution">
    <text evidence="1">The sequence shown here is derived from an EMBL/GenBank/DDBJ whole genome shotgun (WGS) entry which is preliminary data.</text>
</comment>
<organism evidence="1 2">
    <name type="scientific">Actinomadura namibiensis</name>
    <dbReference type="NCBI Taxonomy" id="182080"/>
    <lineage>
        <taxon>Bacteria</taxon>
        <taxon>Bacillati</taxon>
        <taxon>Actinomycetota</taxon>
        <taxon>Actinomycetes</taxon>
        <taxon>Streptosporangiales</taxon>
        <taxon>Thermomonosporaceae</taxon>
        <taxon>Actinomadura</taxon>
    </lineage>
</organism>
<dbReference type="AlphaFoldDB" id="A0A7W3LSL5"/>